<evidence type="ECO:0000256" key="2">
    <source>
        <dbReference type="ARBA" id="ARBA00004141"/>
    </source>
</evidence>
<dbReference type="Gene3D" id="2.30.42.10">
    <property type="match status" value="2"/>
</dbReference>
<proteinExistence type="inferred from homology"/>
<dbReference type="Pfam" id="PF02163">
    <property type="entry name" value="Peptidase_M50"/>
    <property type="match status" value="1"/>
</dbReference>
<feature type="transmembrane region" description="Helical" evidence="11">
    <location>
        <begin position="114"/>
        <end position="142"/>
    </location>
</feature>
<accession>A0ABT2WXZ9</accession>
<dbReference type="RefSeq" id="WP_263332253.1">
    <property type="nucleotide sequence ID" value="NZ_JAOVQO010000001.1"/>
</dbReference>
<dbReference type="InterPro" id="IPR001478">
    <property type="entry name" value="PDZ"/>
</dbReference>
<dbReference type="EMBL" id="JAOVQO010000001">
    <property type="protein sequence ID" value="MCU9846553.1"/>
    <property type="molecule type" value="Genomic_DNA"/>
</dbReference>
<organism evidence="13 14">
    <name type="scientific">Albidovulum salinarum</name>
    <dbReference type="NCBI Taxonomy" id="2984153"/>
    <lineage>
        <taxon>Bacteria</taxon>
        <taxon>Pseudomonadati</taxon>
        <taxon>Pseudomonadota</taxon>
        <taxon>Alphaproteobacteria</taxon>
        <taxon>Rhodobacterales</taxon>
        <taxon>Paracoccaceae</taxon>
        <taxon>Albidovulum</taxon>
    </lineage>
</organism>
<evidence type="ECO:0000256" key="4">
    <source>
        <dbReference type="ARBA" id="ARBA00022670"/>
    </source>
</evidence>
<dbReference type="SMART" id="SM00228">
    <property type="entry name" value="PDZ"/>
    <property type="match status" value="1"/>
</dbReference>
<evidence type="ECO:0000256" key="7">
    <source>
        <dbReference type="ARBA" id="ARBA00022833"/>
    </source>
</evidence>
<comment type="similarity">
    <text evidence="3 11">Belongs to the peptidase M50B family.</text>
</comment>
<dbReference type="GO" id="GO:0008237">
    <property type="term" value="F:metallopeptidase activity"/>
    <property type="evidence" value="ECO:0007669"/>
    <property type="project" value="UniProtKB-KW"/>
</dbReference>
<dbReference type="CDD" id="cd06163">
    <property type="entry name" value="S2P-M50_PDZ_RseP-like"/>
    <property type="match status" value="1"/>
</dbReference>
<dbReference type="Proteomes" id="UP001209535">
    <property type="component" value="Unassembled WGS sequence"/>
</dbReference>
<comment type="caution">
    <text evidence="13">The sequence shown here is derived from an EMBL/GenBank/DDBJ whole genome shotgun (WGS) entry which is preliminary data.</text>
</comment>
<keyword evidence="5 11" id="KW-0812">Transmembrane</keyword>
<evidence type="ECO:0000256" key="8">
    <source>
        <dbReference type="ARBA" id="ARBA00022989"/>
    </source>
</evidence>
<dbReference type="CDD" id="cd23081">
    <property type="entry name" value="cpPDZ_EcRseP-like"/>
    <property type="match status" value="1"/>
</dbReference>
<dbReference type="SUPFAM" id="SSF50156">
    <property type="entry name" value="PDZ domain-like"/>
    <property type="match status" value="2"/>
</dbReference>
<keyword evidence="9 11" id="KW-0482">Metalloprotease</keyword>
<feature type="transmembrane region" description="Helical" evidence="11">
    <location>
        <begin position="371"/>
        <end position="391"/>
    </location>
</feature>
<evidence type="ECO:0000256" key="3">
    <source>
        <dbReference type="ARBA" id="ARBA00007931"/>
    </source>
</evidence>
<keyword evidence="14" id="KW-1185">Reference proteome</keyword>
<sequence length="445" mass="46689">MDIPGLINSFGDTLHTVVVFIVALSIIVSVHEYGHYIVGRWSGIHAEVFSIGFGPRLWSRVDKRGTRWQVAAFPFGGYVKFLGDANAASAGADETTMAKLSDDERRHTMHGAPLWARAATVFAGPLFNFILSILVFGGLLFASGIATDAPEIETLRPVPVENGLAPGDRILAVEGVATPDYEALVGLVDKMPAAATVDYLVLRDGSELTVVGPTLFPTLVQGVLPRGAAIDAGLEVGDVITAANGTPTPRFLDLQAVVKASGGNPVTLTVWRDGDEFETVLSPRPRPVTAEDGGFETGYQIGISGGFMFDPATRRPGLGEALLTGISQTWGIIETTFTALGSMIVGSISTCNLSGPVGIAQVTGAAASAGLISFIGLVAALSTAIGLLNLFPIPVLDGGHLVFHAYEWARGRPPSDRFMNIAMAAGLALVLTLTVFGLSNDLFCR</sequence>
<dbReference type="PANTHER" id="PTHR42837">
    <property type="entry name" value="REGULATOR OF SIGMA-E PROTEASE RSEP"/>
    <property type="match status" value="1"/>
</dbReference>
<comment type="cofactor">
    <cofactor evidence="1 11">
        <name>Zn(2+)</name>
        <dbReference type="ChEBI" id="CHEBI:29105"/>
    </cofactor>
</comment>
<dbReference type="Pfam" id="PF17820">
    <property type="entry name" value="PDZ_6"/>
    <property type="match status" value="1"/>
</dbReference>
<keyword evidence="10 11" id="KW-0472">Membrane</keyword>
<dbReference type="PANTHER" id="PTHR42837:SF2">
    <property type="entry name" value="MEMBRANE METALLOPROTEASE ARASP2, CHLOROPLASTIC-RELATED"/>
    <property type="match status" value="1"/>
</dbReference>
<dbReference type="InterPro" id="IPR004387">
    <property type="entry name" value="Pept_M50_Zn"/>
</dbReference>
<feature type="transmembrane region" description="Helical" evidence="11">
    <location>
        <begin position="13"/>
        <end position="30"/>
    </location>
</feature>
<evidence type="ECO:0000256" key="6">
    <source>
        <dbReference type="ARBA" id="ARBA00022801"/>
    </source>
</evidence>
<evidence type="ECO:0000256" key="11">
    <source>
        <dbReference type="RuleBase" id="RU362031"/>
    </source>
</evidence>
<dbReference type="EC" id="3.4.24.-" evidence="11"/>
<evidence type="ECO:0000313" key="13">
    <source>
        <dbReference type="EMBL" id="MCU9846553.1"/>
    </source>
</evidence>
<protein>
    <recommendedName>
        <fullName evidence="11">Zinc metalloprotease</fullName>
        <ecNumber evidence="11">3.4.24.-</ecNumber>
    </recommendedName>
</protein>
<keyword evidence="4" id="KW-0645">Protease</keyword>
<evidence type="ECO:0000256" key="5">
    <source>
        <dbReference type="ARBA" id="ARBA00022692"/>
    </source>
</evidence>
<keyword evidence="11" id="KW-0479">Metal-binding</keyword>
<keyword evidence="6 11" id="KW-0378">Hydrolase</keyword>
<evidence type="ECO:0000256" key="10">
    <source>
        <dbReference type="ARBA" id="ARBA00023136"/>
    </source>
</evidence>
<evidence type="ECO:0000256" key="9">
    <source>
        <dbReference type="ARBA" id="ARBA00023049"/>
    </source>
</evidence>
<gene>
    <name evidence="13" type="primary">rseP</name>
    <name evidence="13" type="ORF">OEZ60_00850</name>
</gene>
<evidence type="ECO:0000259" key="12">
    <source>
        <dbReference type="SMART" id="SM00228"/>
    </source>
</evidence>
<feature type="domain" description="PDZ" evidence="12">
    <location>
        <begin position="204"/>
        <end position="274"/>
    </location>
</feature>
<comment type="subcellular location">
    <subcellularLocation>
        <location evidence="2">Membrane</location>
        <topology evidence="2">Multi-pass membrane protein</topology>
    </subcellularLocation>
</comment>
<reference evidence="13 14" key="1">
    <citation type="submission" date="2022-10" db="EMBL/GenBank/DDBJ databases">
        <title>Defluviimonas sp. nov., isolated from ocean surface sediments.</title>
        <authorList>
            <person name="He W."/>
            <person name="Wang L."/>
            <person name="Zhang D.-F."/>
        </authorList>
    </citation>
    <scope>NUCLEOTIDE SEQUENCE [LARGE SCALE GENOMIC DNA]</scope>
    <source>
        <strain evidence="13 14">WL0024</strain>
    </source>
</reference>
<name>A0ABT2WXZ9_9RHOB</name>
<evidence type="ECO:0000256" key="1">
    <source>
        <dbReference type="ARBA" id="ARBA00001947"/>
    </source>
</evidence>
<dbReference type="InterPro" id="IPR041489">
    <property type="entry name" value="PDZ_6"/>
</dbReference>
<evidence type="ECO:0000313" key="14">
    <source>
        <dbReference type="Proteomes" id="UP001209535"/>
    </source>
</evidence>
<dbReference type="InterPro" id="IPR008915">
    <property type="entry name" value="Peptidase_M50"/>
</dbReference>
<feature type="transmembrane region" description="Helical" evidence="11">
    <location>
        <begin position="418"/>
        <end position="439"/>
    </location>
</feature>
<keyword evidence="7 11" id="KW-0862">Zinc</keyword>
<dbReference type="InterPro" id="IPR036034">
    <property type="entry name" value="PDZ_sf"/>
</dbReference>
<keyword evidence="8 11" id="KW-1133">Transmembrane helix</keyword>
<dbReference type="NCBIfam" id="TIGR00054">
    <property type="entry name" value="RIP metalloprotease RseP"/>
    <property type="match status" value="1"/>
</dbReference>